<dbReference type="CDD" id="cd16387">
    <property type="entry name" value="ParB_N_Srx"/>
    <property type="match status" value="1"/>
</dbReference>
<gene>
    <name evidence="2" type="ORF">J9253_10330</name>
</gene>
<protein>
    <submittedName>
        <fullName evidence="2">DUF262 domain-containing protein</fullName>
    </submittedName>
</protein>
<dbReference type="PANTHER" id="PTHR35149:SF1">
    <property type="entry name" value="DUF5655 DOMAIN-CONTAINING PROTEIN"/>
    <property type="match status" value="1"/>
</dbReference>
<keyword evidence="3" id="KW-1185">Reference proteome</keyword>
<evidence type="ECO:0000259" key="1">
    <source>
        <dbReference type="Pfam" id="PF03235"/>
    </source>
</evidence>
<reference evidence="2 3" key="1">
    <citation type="submission" date="2021-04" db="EMBL/GenBank/DDBJ databases">
        <title>Genomics, taxonomy and metabolism of representatives of sulfur bacteria of the genus Thiothrix: Thiothrix fructosivorans QT, Thiothrix unzii A1T and three new species, Thiothrix subterranea sp. nov., Thiothrix litoralis sp. nov. and 'Candidatus Thiothrix anitrata' sp. nov.</title>
        <authorList>
            <person name="Ravin N.V."/>
            <person name="Smolyakov D."/>
            <person name="Rudenko T.S."/>
            <person name="Mardanov A.V."/>
            <person name="Beletsky A.V."/>
            <person name="Markov N.D."/>
            <person name="Fomenkov A.I."/>
            <person name="Roberts R.J."/>
            <person name="Karnachuk O.V."/>
            <person name="Novikov A."/>
            <person name="Grabovich M.Y."/>
        </authorList>
    </citation>
    <scope>NUCLEOTIDE SEQUENCE [LARGE SCALE GENOMIC DNA]</scope>
    <source>
        <strain evidence="2 3">AS</strain>
    </source>
</reference>
<dbReference type="InterPro" id="IPR004919">
    <property type="entry name" value="GmrSD_N"/>
</dbReference>
<dbReference type="Proteomes" id="UP000672039">
    <property type="component" value="Chromosome"/>
</dbReference>
<dbReference type="PANTHER" id="PTHR35149">
    <property type="entry name" value="SLL5132 PROTEIN"/>
    <property type="match status" value="1"/>
</dbReference>
<dbReference type="Pfam" id="PF03235">
    <property type="entry name" value="GmrSD_N"/>
    <property type="match status" value="1"/>
</dbReference>
<proteinExistence type="predicted"/>
<feature type="domain" description="GmrSD restriction endonucleases N-terminal" evidence="1">
    <location>
        <begin position="13"/>
        <end position="214"/>
    </location>
</feature>
<accession>A0ABX7X0W4</accession>
<dbReference type="EMBL" id="CP072801">
    <property type="protein sequence ID" value="QTR48273.1"/>
    <property type="molecule type" value="Genomic_DNA"/>
</dbReference>
<sequence>MSEQIENNKLVPVKDLLNKKFLIPSYQRGYRWTCRQVNDLLDDILEFSQNNVDSYYCLQPLIVKETENGDYQGFWEVIDGQQRLTTIYIIFSYLLSKERLPICIDLEEFEIRYETREQQGCNSADFLKNINRKSDFEAKNNVDFLHMSNAYKTIEKWCGKYEFNVDVLLSNVRFIWYDVNRKDHKEEDSHYVFARLNMGKIQLTNAELIKALFLQRKNFGDHAETIRRKQLEIAMEWDTIELALQDDDFWYFLNTEKCETPTRIEFIFDLIRDSDEDEAKNQKKNKYINSDKFYTFFYFQERFKKDPIEVMWSCIKNKYMIFKEWFEDDKLYQLIGFMIAAKTHKTHDLIKLNSNNKSKVLFEENLKEEIKKTLWNSHSDLSFIDKLKYYDKDNKKLIGNILLWFNVTYTSLQYKDNKIYRFPFGYYNRVCESTPWSLEHIHAQKSEHLKKLEQWRIWFSDHLLFLEKDTTNSNEVIIAEIKNEIKNIDDARKDKNIQEEIDYQSETMKRFLGIYAQVFSLFGIESDGIENLALLDGRSNTALSNSIFAVKRQKIIEMDLNKNNVFIPPCTRHVFLKYFTNYPSQFYFWSKSDADSYLKAIKKNLEESLLIEEGENK</sequence>
<evidence type="ECO:0000313" key="3">
    <source>
        <dbReference type="Proteomes" id="UP000672039"/>
    </source>
</evidence>
<dbReference type="RefSeq" id="WP_210224480.1">
    <property type="nucleotide sequence ID" value="NZ_CP072801.1"/>
</dbReference>
<evidence type="ECO:0000313" key="2">
    <source>
        <dbReference type="EMBL" id="QTR48273.1"/>
    </source>
</evidence>
<organism evidence="2 3">
    <name type="scientific">Thiothrix litoralis</name>
    <dbReference type="NCBI Taxonomy" id="2891210"/>
    <lineage>
        <taxon>Bacteria</taxon>
        <taxon>Pseudomonadati</taxon>
        <taxon>Pseudomonadota</taxon>
        <taxon>Gammaproteobacteria</taxon>
        <taxon>Thiotrichales</taxon>
        <taxon>Thiotrichaceae</taxon>
        <taxon>Thiothrix</taxon>
    </lineage>
</organism>
<name>A0ABX7X0W4_9GAMM</name>